<keyword evidence="1" id="KW-0732">Signal</keyword>
<evidence type="ECO:0000313" key="3">
    <source>
        <dbReference type="Proteomes" id="UP000664417"/>
    </source>
</evidence>
<dbReference type="Proteomes" id="UP000664417">
    <property type="component" value="Unassembled WGS sequence"/>
</dbReference>
<reference evidence="2" key="1">
    <citation type="submission" date="2021-03" db="EMBL/GenBank/DDBJ databases">
        <authorList>
            <person name="Wang G."/>
        </authorList>
    </citation>
    <scope>NUCLEOTIDE SEQUENCE</scope>
    <source>
        <strain evidence="2">KCTC 12899</strain>
    </source>
</reference>
<evidence type="ECO:0008006" key="4">
    <source>
        <dbReference type="Google" id="ProtNLM"/>
    </source>
</evidence>
<sequence>MMKTAPTIALLLLLCCSCQTEPASTRKGSQLFSDVTSFIDILEFEDVFPLEQNDHAMFEAPNTVVMTHSGFLMTNDRGTKILRYHRDGGFDRTVAPNGSGPGEVQRIAFGTRIFDNRVAFWDLYKGAILVFEPDGTFVFDLNINAKLNPHQMNATGASFAWPEPDTLILGNVTSQKQPDIQAVALKVDWDTPKRVRGVALDRVLSLKDTNHEAIFGSKINTTLTQVGDHFWLGSAHFSSFARLNPYEKGKPTPYQAIKFPQALTPKDYEAIEPTDHKARFTLINSKGTIFNIMAFDHLVFVQVGVMGFVPFDTSGRQLENQRIICRISRLVDTYQGLVMFVTPRKNIGNLERLFKVNLFEDSPHDLGDDDQPYVVLMRLRKKFQAP</sequence>
<dbReference type="EMBL" id="JAFREP010000004">
    <property type="protein sequence ID" value="MBO1317828.1"/>
    <property type="molecule type" value="Genomic_DNA"/>
</dbReference>
<feature type="signal peptide" evidence="1">
    <location>
        <begin position="1"/>
        <end position="22"/>
    </location>
</feature>
<dbReference type="SUPFAM" id="SSF63829">
    <property type="entry name" value="Calcium-dependent phosphotriesterase"/>
    <property type="match status" value="1"/>
</dbReference>
<accession>A0A8J7QFX5</accession>
<evidence type="ECO:0000313" key="2">
    <source>
        <dbReference type="EMBL" id="MBO1317828.1"/>
    </source>
</evidence>
<evidence type="ECO:0000256" key="1">
    <source>
        <dbReference type="SAM" id="SignalP"/>
    </source>
</evidence>
<keyword evidence="3" id="KW-1185">Reference proteome</keyword>
<gene>
    <name evidence="2" type="ORF">J3U88_05095</name>
</gene>
<feature type="chain" id="PRO_5035293770" description="6-bladed beta-propeller" evidence="1">
    <location>
        <begin position="23"/>
        <end position="386"/>
    </location>
</feature>
<protein>
    <recommendedName>
        <fullName evidence="4">6-bladed beta-propeller</fullName>
    </recommendedName>
</protein>
<name>A0A8J7QFX5_9BACT</name>
<dbReference type="AlphaFoldDB" id="A0A8J7QFX5"/>
<organism evidence="2 3">
    <name type="scientific">Acanthopleuribacter pedis</name>
    <dbReference type="NCBI Taxonomy" id="442870"/>
    <lineage>
        <taxon>Bacteria</taxon>
        <taxon>Pseudomonadati</taxon>
        <taxon>Acidobacteriota</taxon>
        <taxon>Holophagae</taxon>
        <taxon>Acanthopleuribacterales</taxon>
        <taxon>Acanthopleuribacteraceae</taxon>
        <taxon>Acanthopleuribacter</taxon>
    </lineage>
</organism>
<proteinExistence type="predicted"/>
<comment type="caution">
    <text evidence="2">The sequence shown here is derived from an EMBL/GenBank/DDBJ whole genome shotgun (WGS) entry which is preliminary data.</text>
</comment>